<name>D3Q1A6_STANL</name>
<protein>
    <submittedName>
        <fullName evidence="1">Uncharacterized protein</fullName>
    </submittedName>
</protein>
<dbReference type="Proteomes" id="UP000000844">
    <property type="component" value="Chromosome"/>
</dbReference>
<dbReference type="OrthoDB" id="3396976at2"/>
<dbReference type="HOGENOM" id="CLU_115334_1_0_11"/>
<dbReference type="EMBL" id="CP001778">
    <property type="protein sequence ID" value="ADD45686.1"/>
    <property type="molecule type" value="Genomic_DNA"/>
</dbReference>
<reference evidence="1 2" key="1">
    <citation type="journal article" date="2009" name="Stand. Genomic Sci.">
        <title>Complete genome sequence of Stackebrandtia nassauensis type strain (LLR-40K-21).</title>
        <authorList>
            <person name="Munk C."/>
            <person name="Lapidus A."/>
            <person name="Copeland A."/>
            <person name="Jando M."/>
            <person name="Mayilraj S."/>
            <person name="Glavina Del Rio T."/>
            <person name="Nolan M."/>
            <person name="Chen F."/>
            <person name="Lucas S."/>
            <person name="Tice H."/>
            <person name="Cheng J.F."/>
            <person name="Han C."/>
            <person name="Detter J.C."/>
            <person name="Bruce D."/>
            <person name="Goodwin L."/>
            <person name="Chain P."/>
            <person name="Pitluck S."/>
            <person name="Goker M."/>
            <person name="Ovchinikova G."/>
            <person name="Pati A."/>
            <person name="Ivanova N."/>
            <person name="Mavromatis K."/>
            <person name="Chen A."/>
            <person name="Palaniappan K."/>
            <person name="Land M."/>
            <person name="Hauser L."/>
            <person name="Chang Y.J."/>
            <person name="Jeffries C.D."/>
            <person name="Bristow J."/>
            <person name="Eisen J.A."/>
            <person name="Markowitz V."/>
            <person name="Hugenholtz P."/>
            <person name="Kyrpides N.C."/>
            <person name="Klenk H.P."/>
        </authorList>
    </citation>
    <scope>NUCLEOTIDE SEQUENCE [LARGE SCALE GENOMIC DNA]</scope>
    <source>
        <strain evidence="2">DSM 44728 / CIP 108903 / NRRL B-16338 / NBRC 102104 / LLR-40K-21</strain>
    </source>
</reference>
<keyword evidence="2" id="KW-1185">Reference proteome</keyword>
<dbReference type="STRING" id="446470.Snas_6062"/>
<dbReference type="KEGG" id="sna:Snas_6062"/>
<dbReference type="AlphaFoldDB" id="D3Q1A6"/>
<sequence length="206" mass="23074">MTQIEIPLNGFVDYLRTKGAARVDVAARHLHQSTEPYSPARDFYRRALSAILAGRRSGDDRAVCEHALAEAPPARRTHYQAVMDGWLRYLPKLADTKHVPVHTGRWRGGNLTVRVTPHLGVRYPDGHVEALFLYLKAEPLPSADARAMLWLASAAMPEACPEARPVIVDVRRSRAFRDLPDTSSYPAWLMAEAGGYRHLREQLTTA</sequence>
<evidence type="ECO:0000313" key="2">
    <source>
        <dbReference type="Proteomes" id="UP000000844"/>
    </source>
</evidence>
<proteinExistence type="predicted"/>
<dbReference type="RefSeq" id="WP_013021257.1">
    <property type="nucleotide sequence ID" value="NC_013947.1"/>
</dbReference>
<accession>D3Q1A6</accession>
<organism evidence="1 2">
    <name type="scientific">Stackebrandtia nassauensis (strain DSM 44728 / CIP 108903 / NRRL B-16338 / NBRC 102104 / LLR-40K-21)</name>
    <dbReference type="NCBI Taxonomy" id="446470"/>
    <lineage>
        <taxon>Bacteria</taxon>
        <taxon>Bacillati</taxon>
        <taxon>Actinomycetota</taxon>
        <taxon>Actinomycetes</taxon>
        <taxon>Glycomycetales</taxon>
        <taxon>Glycomycetaceae</taxon>
        <taxon>Stackebrandtia</taxon>
    </lineage>
</organism>
<dbReference type="eggNOG" id="ENOG5033IBR">
    <property type="taxonomic scope" value="Bacteria"/>
</dbReference>
<evidence type="ECO:0000313" key="1">
    <source>
        <dbReference type="EMBL" id="ADD45686.1"/>
    </source>
</evidence>
<gene>
    <name evidence="1" type="ordered locus">Snas_6062</name>
</gene>